<proteinExistence type="predicted"/>
<keyword evidence="2" id="KW-1185">Reference proteome</keyword>
<accession>A0A9C6WZD9</accession>
<feature type="region of interest" description="Disordered" evidence="1">
    <location>
        <begin position="70"/>
        <end position="90"/>
    </location>
</feature>
<sequence length="100" mass="10922">MLGQNHPMVCELAGENYFLSPMSLSDMANVDVSCFQTYGAGEHQQHQPLVEVNPENQIVVGAATDIEKVAAPRRGRPPGRPRKSGPEQKGEIILNITKLL</sequence>
<evidence type="ECO:0000256" key="1">
    <source>
        <dbReference type="SAM" id="MobiDB-lite"/>
    </source>
</evidence>
<dbReference type="AlphaFoldDB" id="A0A9C6WZD9"/>
<feature type="compositionally biased region" description="Basic residues" evidence="1">
    <location>
        <begin position="71"/>
        <end position="83"/>
    </location>
</feature>
<evidence type="ECO:0000313" key="3">
    <source>
        <dbReference type="RefSeq" id="XP_052125779.1"/>
    </source>
</evidence>
<evidence type="ECO:0000313" key="2">
    <source>
        <dbReference type="Proteomes" id="UP000504606"/>
    </source>
</evidence>
<dbReference type="GeneID" id="127749874"/>
<dbReference type="RefSeq" id="XP_052125779.1">
    <property type="nucleotide sequence ID" value="XM_052269819.1"/>
</dbReference>
<reference evidence="3" key="1">
    <citation type="submission" date="2025-08" db="UniProtKB">
        <authorList>
            <consortium name="RefSeq"/>
        </authorList>
    </citation>
    <scope>IDENTIFICATION</scope>
    <source>
        <tissue evidence="3">Whole organism</tissue>
    </source>
</reference>
<name>A0A9C6WZD9_FRAOC</name>
<dbReference type="KEGG" id="foc:127749874"/>
<dbReference type="Proteomes" id="UP000504606">
    <property type="component" value="Unplaced"/>
</dbReference>
<gene>
    <name evidence="3" type="primary">LOC127749874</name>
</gene>
<organism evidence="2 3">
    <name type="scientific">Frankliniella occidentalis</name>
    <name type="common">Western flower thrips</name>
    <name type="synonym">Euthrips occidentalis</name>
    <dbReference type="NCBI Taxonomy" id="133901"/>
    <lineage>
        <taxon>Eukaryota</taxon>
        <taxon>Metazoa</taxon>
        <taxon>Ecdysozoa</taxon>
        <taxon>Arthropoda</taxon>
        <taxon>Hexapoda</taxon>
        <taxon>Insecta</taxon>
        <taxon>Pterygota</taxon>
        <taxon>Neoptera</taxon>
        <taxon>Paraneoptera</taxon>
        <taxon>Thysanoptera</taxon>
        <taxon>Terebrantia</taxon>
        <taxon>Thripoidea</taxon>
        <taxon>Thripidae</taxon>
        <taxon>Frankliniella</taxon>
    </lineage>
</organism>
<protein>
    <submittedName>
        <fullName evidence="3">Uncharacterized protein LOC127749874</fullName>
    </submittedName>
</protein>